<dbReference type="InterPro" id="IPR014001">
    <property type="entry name" value="Helicase_ATP-bd"/>
</dbReference>
<evidence type="ECO:0000256" key="3">
    <source>
        <dbReference type="ARBA" id="ARBA00022806"/>
    </source>
</evidence>
<dbReference type="GO" id="GO:0003725">
    <property type="term" value="F:double-stranded RNA binding"/>
    <property type="evidence" value="ECO:0007669"/>
    <property type="project" value="TreeGrafter"/>
</dbReference>
<dbReference type="InterPro" id="IPR002464">
    <property type="entry name" value="DNA/RNA_helicase_DEAH_CS"/>
</dbReference>
<dbReference type="InterPro" id="IPR007502">
    <property type="entry name" value="Helicase-assoc_dom"/>
</dbReference>
<keyword evidence="3" id="KW-0547">Nucleotide-binding</keyword>
<feature type="compositionally biased region" description="Basic and acidic residues" evidence="5">
    <location>
        <begin position="838"/>
        <end position="847"/>
    </location>
</feature>
<dbReference type="CDD" id="cd18791">
    <property type="entry name" value="SF2_C_RHA"/>
    <property type="match status" value="1"/>
</dbReference>
<dbReference type="PROSITE" id="PS51192">
    <property type="entry name" value="HELICASE_ATP_BIND_1"/>
    <property type="match status" value="1"/>
</dbReference>
<feature type="compositionally biased region" description="Polar residues" evidence="5">
    <location>
        <begin position="848"/>
        <end position="860"/>
    </location>
</feature>
<evidence type="ECO:0000256" key="1">
    <source>
        <dbReference type="ARBA" id="ARBA00012552"/>
    </source>
</evidence>
<feature type="domain" description="Helicase ATP-binding" evidence="6">
    <location>
        <begin position="56"/>
        <end position="237"/>
    </location>
</feature>
<feature type="compositionally biased region" description="Basic residues" evidence="5">
    <location>
        <begin position="869"/>
        <end position="880"/>
    </location>
</feature>
<dbReference type="Pfam" id="PF21010">
    <property type="entry name" value="HA2_C"/>
    <property type="match status" value="1"/>
</dbReference>
<accession>A0A0X3PHV3</accession>
<dbReference type="AlphaFoldDB" id="A0A0X3PHV3"/>
<keyword evidence="3" id="KW-0067">ATP-binding</keyword>
<reference evidence="8" key="1">
    <citation type="submission" date="2016-01" db="EMBL/GenBank/DDBJ databases">
        <title>Reference transcriptome for the parasite Schistocephalus solidus: insights into the molecular evolution of parasitism.</title>
        <authorList>
            <person name="Hebert F.O."/>
            <person name="Grambauer S."/>
            <person name="Barber I."/>
            <person name="Landry C.R."/>
            <person name="Aubin-Horth N."/>
        </authorList>
    </citation>
    <scope>NUCLEOTIDE SEQUENCE</scope>
</reference>
<dbReference type="GO" id="GO:0005730">
    <property type="term" value="C:nucleolus"/>
    <property type="evidence" value="ECO:0007669"/>
    <property type="project" value="TreeGrafter"/>
</dbReference>
<sequence length="902" mass="99183">MISEFSLFSNWSFVLGGNPLLRMNDSFDLKHAQEKATTLQQDRKNLPIWPYRKQLVDAVKGCDNCVIISSTGTGKSTQLPQFLLEGGFTSSGAIAISQPRRIAAITVAQRVAEELGRGPVGLGPVGYCVRFEDCSDPQRTVLRYMTDGMLLREAILDPLLKRYSVIIVDEAHERSLNTEVLLGVVLNASRNRRASFNDKSGTRSSFLKPLKIIILSATIDPNAFVQFLGPKNTRVIYMEGRQFPIKILNALQPSSDYVADAATTCIQMHKLPNCPPDRGILIFLTGEEEITRCVALIRRLYSALLSERTKRPKNGDDCKQDIAGLAVFSLFAALPQAEQLKALSYQKPGSRKVIVSTNIAETSVTIPGIRYVIDCGYGKCPNWDPVTGLESLKIRRISKSQAWQRAGRAGREASGVCLRLYTDEEYSKMPLHPSSQLLSAPFAGVLLNLFSMGVENPNQFPWLEPPRKASVQSGLELLKRLGALSAGPLESAADTAGSSGVNGINGKIAENGEQIARPLKLTPLGRLLTAFPLEPRLARTLVSAATLGCLVEAVTAVSMLYVSPVFYVPQESREDYSEVAMRFRHPSGDIASLVLVYRAYLKLTKLSKKRQQPENGLTNGSKPSRNHGLAKKTWCRENFLNASRLATAVKVRAQLKSIVHGSGLGHLTSCGENLDNLTRAFFEVAFSDQVAVLAHGPDQKRSALPYYDPLNAPNGRRRQVLTIHPDSQLYPLAVTARSPPPVLLFVEAIDADASNQREAAVVETSSPSPKSATTTGAFHKDPPQRILMRYLCVLYPDWLSELTSAPHAAVGDRVETDSAILPRHQSLKRQISVPCDLRPSDEKKMRTDFQSPTPINNSISPRVGLSASARRRLKKKRKLQQQKQEQAAFADKKLVQKKSSGT</sequence>
<dbReference type="SMART" id="SM00490">
    <property type="entry name" value="HELICc"/>
    <property type="match status" value="1"/>
</dbReference>
<feature type="region of interest" description="Disordered" evidence="5">
    <location>
        <begin position="830"/>
        <end position="902"/>
    </location>
</feature>
<dbReference type="EC" id="3.6.4.13" evidence="1"/>
<evidence type="ECO:0000256" key="2">
    <source>
        <dbReference type="ARBA" id="ARBA00022801"/>
    </source>
</evidence>
<dbReference type="InterPro" id="IPR027417">
    <property type="entry name" value="P-loop_NTPase"/>
</dbReference>
<dbReference type="PANTHER" id="PTHR18934:SF118">
    <property type="entry name" value="ATP-DEPENDENT RNA HELICASE DHX33"/>
    <property type="match status" value="1"/>
</dbReference>
<dbReference type="GO" id="GO:0016787">
    <property type="term" value="F:hydrolase activity"/>
    <property type="evidence" value="ECO:0007669"/>
    <property type="project" value="UniProtKB-KW"/>
</dbReference>
<dbReference type="GO" id="GO:0003724">
    <property type="term" value="F:RNA helicase activity"/>
    <property type="evidence" value="ECO:0007669"/>
    <property type="project" value="UniProtKB-EC"/>
</dbReference>
<dbReference type="PROSITE" id="PS00690">
    <property type="entry name" value="DEAH_ATP_HELICASE"/>
    <property type="match status" value="1"/>
</dbReference>
<evidence type="ECO:0000313" key="8">
    <source>
        <dbReference type="EMBL" id="JAP47792.1"/>
    </source>
</evidence>
<feature type="domain" description="Helicase C-terminal" evidence="7">
    <location>
        <begin position="263"/>
        <end position="453"/>
    </location>
</feature>
<gene>
    <name evidence="8" type="ORF">TR123459</name>
</gene>
<dbReference type="SMART" id="SM00487">
    <property type="entry name" value="DEXDc"/>
    <property type="match status" value="1"/>
</dbReference>
<dbReference type="PROSITE" id="PS51194">
    <property type="entry name" value="HELICASE_CTER"/>
    <property type="match status" value="1"/>
</dbReference>
<dbReference type="SUPFAM" id="SSF52540">
    <property type="entry name" value="P-loop containing nucleoside triphosphate hydrolases"/>
    <property type="match status" value="1"/>
</dbReference>
<keyword evidence="3" id="KW-0347">Helicase</keyword>
<dbReference type="GO" id="GO:0045943">
    <property type="term" value="P:positive regulation of transcription by RNA polymerase I"/>
    <property type="evidence" value="ECO:0007669"/>
    <property type="project" value="TreeGrafter"/>
</dbReference>
<dbReference type="SMART" id="SM00847">
    <property type="entry name" value="HA2"/>
    <property type="match status" value="1"/>
</dbReference>
<name>A0A0X3PHV3_SCHSO</name>
<dbReference type="EMBL" id="GEEE01015433">
    <property type="protein sequence ID" value="JAP47792.1"/>
    <property type="molecule type" value="Transcribed_RNA"/>
</dbReference>
<evidence type="ECO:0000259" key="7">
    <source>
        <dbReference type="PROSITE" id="PS51194"/>
    </source>
</evidence>
<dbReference type="Gene3D" id="3.40.50.300">
    <property type="entry name" value="P-loop containing nucleotide triphosphate hydrolases"/>
    <property type="match status" value="2"/>
</dbReference>
<organism evidence="8">
    <name type="scientific">Schistocephalus solidus</name>
    <name type="common">Tapeworm</name>
    <dbReference type="NCBI Taxonomy" id="70667"/>
    <lineage>
        <taxon>Eukaryota</taxon>
        <taxon>Metazoa</taxon>
        <taxon>Spiralia</taxon>
        <taxon>Lophotrochozoa</taxon>
        <taxon>Platyhelminthes</taxon>
        <taxon>Cestoda</taxon>
        <taxon>Eucestoda</taxon>
        <taxon>Diphyllobothriidea</taxon>
        <taxon>Diphyllobothriidae</taxon>
        <taxon>Schistocephalus</taxon>
    </lineage>
</organism>
<evidence type="ECO:0000256" key="4">
    <source>
        <dbReference type="ARBA" id="ARBA00047984"/>
    </source>
</evidence>
<evidence type="ECO:0000256" key="5">
    <source>
        <dbReference type="SAM" id="MobiDB-lite"/>
    </source>
</evidence>
<proteinExistence type="predicted"/>
<comment type="catalytic activity">
    <reaction evidence="4">
        <text>ATP + H2O = ADP + phosphate + H(+)</text>
        <dbReference type="Rhea" id="RHEA:13065"/>
        <dbReference type="ChEBI" id="CHEBI:15377"/>
        <dbReference type="ChEBI" id="CHEBI:15378"/>
        <dbReference type="ChEBI" id="CHEBI:30616"/>
        <dbReference type="ChEBI" id="CHEBI:43474"/>
        <dbReference type="ChEBI" id="CHEBI:456216"/>
        <dbReference type="EC" id="3.6.4.13"/>
    </reaction>
</comment>
<protein>
    <recommendedName>
        <fullName evidence="1">RNA helicase</fullName>
        <ecNumber evidence="1">3.6.4.13</ecNumber>
    </recommendedName>
</protein>
<dbReference type="PANTHER" id="PTHR18934">
    <property type="entry name" value="ATP-DEPENDENT RNA HELICASE"/>
    <property type="match status" value="1"/>
</dbReference>
<dbReference type="Pfam" id="PF00271">
    <property type="entry name" value="Helicase_C"/>
    <property type="match status" value="1"/>
</dbReference>
<dbReference type="Gene3D" id="1.20.120.1080">
    <property type="match status" value="1"/>
</dbReference>
<dbReference type="InterPro" id="IPR001650">
    <property type="entry name" value="Helicase_C-like"/>
</dbReference>
<evidence type="ECO:0000259" key="6">
    <source>
        <dbReference type="PROSITE" id="PS51192"/>
    </source>
</evidence>
<keyword evidence="2" id="KW-0378">Hydrolase</keyword>